<dbReference type="InterPro" id="IPR036509">
    <property type="entry name" value="Met_Sox_Rdtase_MsrA_sf"/>
</dbReference>
<evidence type="ECO:0000256" key="4">
    <source>
        <dbReference type="ARBA" id="ARBA00048782"/>
    </source>
</evidence>
<comment type="similarity">
    <text evidence="1 5">Belongs to the MsrA Met sulfoxide reductase family.</text>
</comment>
<evidence type="ECO:0000256" key="1">
    <source>
        <dbReference type="ARBA" id="ARBA00005591"/>
    </source>
</evidence>
<sequence>MQQHSAGTNDAGREMGQSPHSVEKATFAGGCFWCMVKPFHEWPGVIDVVSGYTGGHKPNPTYEEVCSGTTGHVEAVEITYDPSVISYETILDVFWRQIDPTDPNGQFYDRGPSYRTAIFYHSQAQKEAAERSLQALQESGRFDKPIVTPILPAAPFYPAEEYHQDFYQKNPAHYEAYRRGSGRDAFIRRHWGSSQPDSASPPSHGTGDLTPGAS</sequence>
<feature type="compositionally biased region" description="Polar residues" evidence="6">
    <location>
        <begin position="192"/>
        <end position="203"/>
    </location>
</feature>
<evidence type="ECO:0000313" key="8">
    <source>
        <dbReference type="EMBL" id="MDQ0188626.1"/>
    </source>
</evidence>
<evidence type="ECO:0000256" key="5">
    <source>
        <dbReference type="HAMAP-Rule" id="MF_01401"/>
    </source>
</evidence>
<dbReference type="Gene3D" id="3.30.1060.10">
    <property type="entry name" value="Peptide methionine sulphoxide reductase MsrA"/>
    <property type="match status" value="1"/>
</dbReference>
<keyword evidence="2 5" id="KW-0560">Oxidoreductase</keyword>
<feature type="domain" description="Peptide methionine sulphoxide reductase MsrA" evidence="7">
    <location>
        <begin position="24"/>
        <end position="175"/>
    </location>
</feature>
<dbReference type="Proteomes" id="UP001232973">
    <property type="component" value="Unassembled WGS sequence"/>
</dbReference>
<comment type="caution">
    <text evidence="8">The sequence shown here is derived from an EMBL/GenBank/DDBJ whole genome shotgun (WGS) entry which is preliminary data.</text>
</comment>
<dbReference type="NCBIfam" id="TIGR00401">
    <property type="entry name" value="msrA"/>
    <property type="match status" value="1"/>
</dbReference>
<name>A0ABT9XFV7_9BACL</name>
<evidence type="ECO:0000256" key="2">
    <source>
        <dbReference type="ARBA" id="ARBA00023002"/>
    </source>
</evidence>
<dbReference type="PANTHER" id="PTHR43774">
    <property type="entry name" value="PEPTIDE METHIONINE SULFOXIDE REDUCTASE"/>
    <property type="match status" value="1"/>
</dbReference>
<comment type="catalytic activity">
    <reaction evidence="3 5">
        <text>L-methionyl-[protein] + [thioredoxin]-disulfide + H2O = L-methionyl-(S)-S-oxide-[protein] + [thioredoxin]-dithiol</text>
        <dbReference type="Rhea" id="RHEA:14217"/>
        <dbReference type="Rhea" id="RHEA-COMP:10698"/>
        <dbReference type="Rhea" id="RHEA-COMP:10700"/>
        <dbReference type="Rhea" id="RHEA-COMP:12313"/>
        <dbReference type="Rhea" id="RHEA-COMP:12315"/>
        <dbReference type="ChEBI" id="CHEBI:15377"/>
        <dbReference type="ChEBI" id="CHEBI:16044"/>
        <dbReference type="ChEBI" id="CHEBI:29950"/>
        <dbReference type="ChEBI" id="CHEBI:44120"/>
        <dbReference type="ChEBI" id="CHEBI:50058"/>
        <dbReference type="EC" id="1.8.4.11"/>
    </reaction>
</comment>
<evidence type="ECO:0000313" key="9">
    <source>
        <dbReference type="Proteomes" id="UP001232973"/>
    </source>
</evidence>
<dbReference type="EC" id="1.8.4.11" evidence="5"/>
<dbReference type="EMBL" id="JAUSTP010000002">
    <property type="protein sequence ID" value="MDQ0188626.1"/>
    <property type="molecule type" value="Genomic_DNA"/>
</dbReference>
<feature type="region of interest" description="Disordered" evidence="6">
    <location>
        <begin position="1"/>
        <end position="20"/>
    </location>
</feature>
<proteinExistence type="inferred from homology"/>
<comment type="function">
    <text evidence="5">Has an important function as a repair enzyme for proteins that have been inactivated by oxidation. Catalyzes the reversible oxidation-reduction of methionine sulfoxide in proteins to methionine.</text>
</comment>
<accession>A0ABT9XFV7</accession>
<keyword evidence="9" id="KW-1185">Reference proteome</keyword>
<organism evidence="8 9">
    <name type="scientific">Alicyclobacillus cycloheptanicus</name>
    <dbReference type="NCBI Taxonomy" id="1457"/>
    <lineage>
        <taxon>Bacteria</taxon>
        <taxon>Bacillati</taxon>
        <taxon>Bacillota</taxon>
        <taxon>Bacilli</taxon>
        <taxon>Bacillales</taxon>
        <taxon>Alicyclobacillaceae</taxon>
        <taxon>Alicyclobacillus</taxon>
    </lineage>
</organism>
<dbReference type="SUPFAM" id="SSF55068">
    <property type="entry name" value="Peptide methionine sulfoxide reductase"/>
    <property type="match status" value="1"/>
</dbReference>
<evidence type="ECO:0000259" key="7">
    <source>
        <dbReference type="Pfam" id="PF01625"/>
    </source>
</evidence>
<reference evidence="8 9" key="1">
    <citation type="submission" date="2023-07" db="EMBL/GenBank/DDBJ databases">
        <title>Genomic Encyclopedia of Type Strains, Phase IV (KMG-IV): sequencing the most valuable type-strain genomes for metagenomic binning, comparative biology and taxonomic classification.</title>
        <authorList>
            <person name="Goeker M."/>
        </authorList>
    </citation>
    <scope>NUCLEOTIDE SEQUENCE [LARGE SCALE GENOMIC DNA]</scope>
    <source>
        <strain evidence="8 9">DSM 4006</strain>
    </source>
</reference>
<gene>
    <name evidence="5" type="primary">msrA</name>
    <name evidence="8" type="ORF">J2S03_000438</name>
</gene>
<feature type="active site" evidence="5">
    <location>
        <position position="31"/>
    </location>
</feature>
<dbReference type="PANTHER" id="PTHR43774:SF1">
    <property type="entry name" value="PEPTIDE METHIONINE SULFOXIDE REDUCTASE MSRA 2"/>
    <property type="match status" value="1"/>
</dbReference>
<comment type="catalytic activity">
    <reaction evidence="4 5">
        <text>[thioredoxin]-disulfide + L-methionine + H2O = L-methionine (S)-S-oxide + [thioredoxin]-dithiol</text>
        <dbReference type="Rhea" id="RHEA:19993"/>
        <dbReference type="Rhea" id="RHEA-COMP:10698"/>
        <dbReference type="Rhea" id="RHEA-COMP:10700"/>
        <dbReference type="ChEBI" id="CHEBI:15377"/>
        <dbReference type="ChEBI" id="CHEBI:29950"/>
        <dbReference type="ChEBI" id="CHEBI:50058"/>
        <dbReference type="ChEBI" id="CHEBI:57844"/>
        <dbReference type="ChEBI" id="CHEBI:58772"/>
        <dbReference type="EC" id="1.8.4.11"/>
    </reaction>
</comment>
<evidence type="ECO:0000256" key="3">
    <source>
        <dbReference type="ARBA" id="ARBA00047806"/>
    </source>
</evidence>
<dbReference type="HAMAP" id="MF_01401">
    <property type="entry name" value="MsrA"/>
    <property type="match status" value="1"/>
</dbReference>
<dbReference type="Pfam" id="PF01625">
    <property type="entry name" value="PMSR"/>
    <property type="match status" value="1"/>
</dbReference>
<feature type="region of interest" description="Disordered" evidence="6">
    <location>
        <begin position="191"/>
        <end position="214"/>
    </location>
</feature>
<protein>
    <recommendedName>
        <fullName evidence="5">Peptide methionine sulfoxide reductase MsrA</fullName>
        <shortName evidence="5">Protein-methionine-S-oxide reductase</shortName>
        <ecNumber evidence="5">1.8.4.11</ecNumber>
    </recommendedName>
    <alternativeName>
        <fullName evidence="5">Peptide-methionine (S)-S-oxide reductase</fullName>
        <shortName evidence="5">Peptide Met(O) reductase</shortName>
    </alternativeName>
</protein>
<evidence type="ECO:0000256" key="6">
    <source>
        <dbReference type="SAM" id="MobiDB-lite"/>
    </source>
</evidence>
<dbReference type="InterPro" id="IPR002569">
    <property type="entry name" value="Met_Sox_Rdtase_MsrA_dom"/>
</dbReference>